<dbReference type="AlphaFoldDB" id="B9RVH7"/>
<organism evidence="1 2">
    <name type="scientific">Ricinus communis</name>
    <name type="common">Castor bean</name>
    <dbReference type="NCBI Taxonomy" id="3988"/>
    <lineage>
        <taxon>Eukaryota</taxon>
        <taxon>Viridiplantae</taxon>
        <taxon>Streptophyta</taxon>
        <taxon>Embryophyta</taxon>
        <taxon>Tracheophyta</taxon>
        <taxon>Spermatophyta</taxon>
        <taxon>Magnoliopsida</taxon>
        <taxon>eudicotyledons</taxon>
        <taxon>Gunneridae</taxon>
        <taxon>Pentapetalae</taxon>
        <taxon>rosids</taxon>
        <taxon>fabids</taxon>
        <taxon>Malpighiales</taxon>
        <taxon>Euphorbiaceae</taxon>
        <taxon>Acalyphoideae</taxon>
        <taxon>Acalypheae</taxon>
        <taxon>Ricinus</taxon>
    </lineage>
</organism>
<evidence type="ECO:0000313" key="1">
    <source>
        <dbReference type="EMBL" id="EEF44678.1"/>
    </source>
</evidence>
<dbReference type="InParanoid" id="B9RVH7"/>
<sequence length="76" mass="8726">MEVFPLKQLLKVIVLPVILDLIIQLLSGITEEYGGQLSTVLCLRLTDGQSYLIEIQMQSLGHIFIYEELEQFFINN</sequence>
<gene>
    <name evidence="1" type="ORF">RCOM_1136200</name>
</gene>
<reference evidence="2" key="1">
    <citation type="journal article" date="2010" name="Nat. Biotechnol.">
        <title>Draft genome sequence of the oilseed species Ricinus communis.</title>
        <authorList>
            <person name="Chan A.P."/>
            <person name="Crabtree J."/>
            <person name="Zhao Q."/>
            <person name="Lorenzi H."/>
            <person name="Orvis J."/>
            <person name="Puiu D."/>
            <person name="Melake-Berhan A."/>
            <person name="Jones K.M."/>
            <person name="Redman J."/>
            <person name="Chen G."/>
            <person name="Cahoon E.B."/>
            <person name="Gedil M."/>
            <person name="Stanke M."/>
            <person name="Haas B.J."/>
            <person name="Wortman J.R."/>
            <person name="Fraser-Liggett C.M."/>
            <person name="Ravel J."/>
            <person name="Rabinowicz P.D."/>
        </authorList>
    </citation>
    <scope>NUCLEOTIDE SEQUENCE [LARGE SCALE GENOMIC DNA]</scope>
    <source>
        <strain evidence="2">cv. Hale</strain>
    </source>
</reference>
<protein>
    <submittedName>
        <fullName evidence="1">Uncharacterized protein</fullName>
    </submittedName>
</protein>
<dbReference type="Proteomes" id="UP000008311">
    <property type="component" value="Unassembled WGS sequence"/>
</dbReference>
<evidence type="ECO:0000313" key="2">
    <source>
        <dbReference type="Proteomes" id="UP000008311"/>
    </source>
</evidence>
<name>B9RVH7_RICCO</name>
<keyword evidence="2" id="KW-1185">Reference proteome</keyword>
<proteinExistence type="predicted"/>
<accession>B9RVH7</accession>
<dbReference type="EMBL" id="EQ973820">
    <property type="protein sequence ID" value="EEF44678.1"/>
    <property type="molecule type" value="Genomic_DNA"/>
</dbReference>